<feature type="coiled-coil region" evidence="1">
    <location>
        <begin position="166"/>
        <end position="204"/>
    </location>
</feature>
<evidence type="ECO:0000313" key="3">
    <source>
        <dbReference type="EMBL" id="GER58967.1"/>
    </source>
</evidence>
<proteinExistence type="predicted"/>
<feature type="coiled-coil region" evidence="1">
    <location>
        <begin position="405"/>
        <end position="437"/>
    </location>
</feature>
<gene>
    <name evidence="3" type="ORF">ULMA_10750</name>
</gene>
<feature type="compositionally biased region" description="Acidic residues" evidence="2">
    <location>
        <begin position="48"/>
        <end position="71"/>
    </location>
</feature>
<evidence type="ECO:0000313" key="4">
    <source>
        <dbReference type="Proteomes" id="UP000326509"/>
    </source>
</evidence>
<evidence type="ECO:0000256" key="2">
    <source>
        <dbReference type="SAM" id="MobiDB-lite"/>
    </source>
</evidence>
<feature type="region of interest" description="Disordered" evidence="2">
    <location>
        <begin position="1"/>
        <end position="79"/>
    </location>
</feature>
<dbReference type="RefSeq" id="WP_151673046.1">
    <property type="nucleotide sequence ID" value="NZ_BKCG01000002.1"/>
</dbReference>
<sequence length="656" mass="77525">MSDENKNIEEQEENILNPQNEEVFKNEETEKTPAAENIVEEATKATEEENEDDNGTDEEEVTSSDEEEQEEGVTSNEKVDYTTLNKTQLIEALSNLIESSPVQKIKDDVEEIKNEFNSIFQEELAAQKETFIAEGGNVIDFYYESKDKKEFNTVYNAYRDKKNAYYKKLKNDLEANLANRTNLIEELKALLDNEKSVHNNYKDLKNIQDRWKEAGPIPRDKYNTVWNNYHHHIETYYDALHRDREFRDLDFQKNLEKKQKLIKRTEELAEESNVEKAFKELQLIHRKWKEEIGPVAREFRDEVWDKFSAATKIIHDKKQEAEAALEEKFNENFSIKKELIGLIDKVKEETKDSHGAWQKAMDQVQEIRDVFFSAGRVPKEKNKEIWASFKETTKNFNQAKNDFYKSQKNQQFENLEKKKALIEIAEANKDSEDFENATNLFKKIQSDWKNIGHVPRKDSDKIWKQFKAACNHYFDRLSSIKEDAQKGEMENFEKKEAFLKVLDNLELSGDHKEDISTIKSKITEWKTLGRVPFKKKNIEQQFNKKLDELFGKLDLGKKETELIKFENKLNAMASMNDSRQLQNEEFFIRKKIDETRAEINQLENNLGFFQHVPDDNPMVKDVYKNIERHKEQLSLWQEKLNKIKTLKRQQAKAEEE</sequence>
<dbReference type="OrthoDB" id="5422202at2"/>
<organism evidence="3 4">
    <name type="scientific">Patiriisocius marinus</name>
    <dbReference type="NCBI Taxonomy" id="1397112"/>
    <lineage>
        <taxon>Bacteria</taxon>
        <taxon>Pseudomonadati</taxon>
        <taxon>Bacteroidota</taxon>
        <taxon>Flavobacteriia</taxon>
        <taxon>Flavobacteriales</taxon>
        <taxon>Flavobacteriaceae</taxon>
        <taxon>Patiriisocius</taxon>
    </lineage>
</organism>
<keyword evidence="4" id="KW-1185">Reference proteome</keyword>
<protein>
    <recommendedName>
        <fullName evidence="5">DUF349 domain-containing protein</fullName>
    </recommendedName>
</protein>
<feature type="coiled-coil region" evidence="1">
    <location>
        <begin position="585"/>
        <end position="656"/>
    </location>
</feature>
<dbReference type="InterPro" id="IPR007139">
    <property type="entry name" value="DUF349"/>
</dbReference>
<keyword evidence="1" id="KW-0175">Coiled coil</keyword>
<accession>A0A5J4J3D5</accession>
<reference evidence="3 4" key="1">
    <citation type="submission" date="2019-08" db="EMBL/GenBank/DDBJ databases">
        <title>Draft genome sequence of Ulvibacter marinus type strain NBRC 109484.</title>
        <authorList>
            <person name="Kawano K."/>
            <person name="Ushijima N."/>
            <person name="Kihara M."/>
            <person name="Itoh H."/>
        </authorList>
    </citation>
    <scope>NUCLEOTIDE SEQUENCE [LARGE SCALE GENOMIC DNA]</scope>
    <source>
        <strain evidence="3 4">NBRC 109484</strain>
    </source>
</reference>
<evidence type="ECO:0008006" key="5">
    <source>
        <dbReference type="Google" id="ProtNLM"/>
    </source>
</evidence>
<dbReference type="Proteomes" id="UP000326509">
    <property type="component" value="Unassembled WGS sequence"/>
</dbReference>
<dbReference type="AlphaFoldDB" id="A0A5J4J3D5"/>
<feature type="compositionally biased region" description="Basic and acidic residues" evidence="2">
    <location>
        <begin position="22"/>
        <end position="33"/>
    </location>
</feature>
<name>A0A5J4J3D5_9FLAO</name>
<evidence type="ECO:0000256" key="1">
    <source>
        <dbReference type="SAM" id="Coils"/>
    </source>
</evidence>
<comment type="caution">
    <text evidence="3">The sequence shown here is derived from an EMBL/GenBank/DDBJ whole genome shotgun (WGS) entry which is preliminary data.</text>
</comment>
<dbReference type="EMBL" id="BKCG01000002">
    <property type="protein sequence ID" value="GER58967.1"/>
    <property type="molecule type" value="Genomic_DNA"/>
</dbReference>
<dbReference type="Pfam" id="PF03993">
    <property type="entry name" value="DUF349"/>
    <property type="match status" value="5"/>
</dbReference>